<name>A0A1V9X053_9ACAR</name>
<evidence type="ECO:0000313" key="2">
    <source>
        <dbReference type="EMBL" id="OQR66909.1"/>
    </source>
</evidence>
<keyword evidence="3" id="KW-1185">Reference proteome</keyword>
<proteinExistence type="predicted"/>
<feature type="compositionally biased region" description="Low complexity" evidence="1">
    <location>
        <begin position="440"/>
        <end position="454"/>
    </location>
</feature>
<feature type="region of interest" description="Disordered" evidence="1">
    <location>
        <begin position="1"/>
        <end position="38"/>
    </location>
</feature>
<dbReference type="Proteomes" id="UP000192247">
    <property type="component" value="Unassembled WGS sequence"/>
</dbReference>
<feature type="compositionally biased region" description="Low complexity" evidence="1">
    <location>
        <begin position="388"/>
        <end position="398"/>
    </location>
</feature>
<accession>A0A1V9X053</accession>
<evidence type="ECO:0000313" key="3">
    <source>
        <dbReference type="Proteomes" id="UP000192247"/>
    </source>
</evidence>
<evidence type="ECO:0000256" key="1">
    <source>
        <dbReference type="SAM" id="MobiDB-lite"/>
    </source>
</evidence>
<protein>
    <submittedName>
        <fullName evidence="2">Uncharacterized protein</fullName>
    </submittedName>
</protein>
<sequence length="478" mass="51395">MQPPQVGPLVHWTNDVDRLDEPPAPSAYPAASAEHRRSDHCAAPRFEHGQKSDAYVAHVAPEAASETSPVRLPPFHVNFPTRQRAQPPQSLHQQPMGQWQYLSHAEPHALASSTWLAQDRMEERPPWTTVPERGVRTHASHVEQAGPLPVTADDAPEPIVKMEYHEMQPPADLDQFTVDAAATEDIAYARTAVGRGYGVGESNNATLTSASRTSAGNGRQIWWSIDRSLVTPSPPGVGRWDPSEMKHVHQTWTVEPPPARAVVCQPYNGQFERQDPVHCVGAQCDLSIKPRVDTRQDSLGVVGTPGGSVREDGEGLFAQAKKSVKDGPVQAPLAVCPAHESTRSADIGACCSMGLANSDGASVNHSREGYSQANVRPSEKSGPAVGCPTAPSTTTTQASKTYVRLDSAKTERPTDLVVVATKSKPAKSLKIICSGGSNVPPKSSESASTKTSASCAPRRSTRLQGRPSRRFGLRASYH</sequence>
<dbReference type="InParanoid" id="A0A1V9X053"/>
<organism evidence="2 3">
    <name type="scientific">Tropilaelaps mercedesae</name>
    <dbReference type="NCBI Taxonomy" id="418985"/>
    <lineage>
        <taxon>Eukaryota</taxon>
        <taxon>Metazoa</taxon>
        <taxon>Ecdysozoa</taxon>
        <taxon>Arthropoda</taxon>
        <taxon>Chelicerata</taxon>
        <taxon>Arachnida</taxon>
        <taxon>Acari</taxon>
        <taxon>Parasitiformes</taxon>
        <taxon>Mesostigmata</taxon>
        <taxon>Gamasina</taxon>
        <taxon>Dermanyssoidea</taxon>
        <taxon>Laelapidae</taxon>
        <taxon>Tropilaelaps</taxon>
    </lineage>
</organism>
<feature type="compositionally biased region" description="Polar residues" evidence="1">
    <location>
        <begin position="361"/>
        <end position="375"/>
    </location>
</feature>
<dbReference type="AlphaFoldDB" id="A0A1V9X053"/>
<dbReference type="EMBL" id="MNPL01030665">
    <property type="protein sequence ID" value="OQR66909.1"/>
    <property type="molecule type" value="Genomic_DNA"/>
</dbReference>
<comment type="caution">
    <text evidence="2">The sequence shown here is derived from an EMBL/GenBank/DDBJ whole genome shotgun (WGS) entry which is preliminary data.</text>
</comment>
<gene>
    <name evidence="2" type="ORF">BIW11_13849</name>
</gene>
<feature type="region of interest" description="Disordered" evidence="1">
    <location>
        <begin position="434"/>
        <end position="478"/>
    </location>
</feature>
<feature type="compositionally biased region" description="Basic residues" evidence="1">
    <location>
        <begin position="467"/>
        <end position="478"/>
    </location>
</feature>
<dbReference type="OrthoDB" id="10652078at2759"/>
<reference evidence="2 3" key="1">
    <citation type="journal article" date="2017" name="Gigascience">
        <title>Draft genome of the honey bee ectoparasitic mite, Tropilaelaps mercedesae, is shaped by the parasitic life history.</title>
        <authorList>
            <person name="Dong X."/>
            <person name="Armstrong S.D."/>
            <person name="Xia D."/>
            <person name="Makepeace B.L."/>
            <person name="Darby A.C."/>
            <person name="Kadowaki T."/>
        </authorList>
    </citation>
    <scope>NUCLEOTIDE SEQUENCE [LARGE SCALE GENOMIC DNA]</scope>
    <source>
        <strain evidence="2">Wuxi-XJTLU</strain>
    </source>
</reference>
<feature type="region of interest" description="Disordered" evidence="1">
    <location>
        <begin position="361"/>
        <end position="398"/>
    </location>
</feature>